<dbReference type="Gene3D" id="3.10.350.10">
    <property type="entry name" value="LysM domain"/>
    <property type="match status" value="1"/>
</dbReference>
<dbReference type="PROSITE" id="PS51782">
    <property type="entry name" value="LYSM"/>
    <property type="match status" value="1"/>
</dbReference>
<dbReference type="Pfam" id="PF01551">
    <property type="entry name" value="Peptidase_M23"/>
    <property type="match status" value="1"/>
</dbReference>
<evidence type="ECO:0000313" key="4">
    <source>
        <dbReference type="Proteomes" id="UP000631421"/>
    </source>
</evidence>
<dbReference type="Pfam" id="PF01476">
    <property type="entry name" value="LysM"/>
    <property type="match status" value="1"/>
</dbReference>
<protein>
    <submittedName>
        <fullName evidence="3">M23 family metallopeptidase</fullName>
    </submittedName>
</protein>
<dbReference type="AlphaFoldDB" id="A0A926UT21"/>
<dbReference type="PANTHER" id="PTHR21666">
    <property type="entry name" value="PEPTIDASE-RELATED"/>
    <property type="match status" value="1"/>
</dbReference>
<reference evidence="3" key="2">
    <citation type="submission" date="2020-08" db="EMBL/GenBank/DDBJ databases">
        <authorList>
            <person name="Chen M."/>
            <person name="Teng W."/>
            <person name="Zhao L."/>
            <person name="Hu C."/>
            <person name="Zhou Y."/>
            <person name="Han B."/>
            <person name="Song L."/>
            <person name="Shu W."/>
        </authorList>
    </citation>
    <scope>NUCLEOTIDE SEQUENCE</scope>
    <source>
        <strain evidence="3">FACHB-1277</strain>
    </source>
</reference>
<dbReference type="SUPFAM" id="SSF54106">
    <property type="entry name" value="LysM domain"/>
    <property type="match status" value="1"/>
</dbReference>
<dbReference type="InterPro" id="IPR018392">
    <property type="entry name" value="LysM"/>
</dbReference>
<evidence type="ECO:0000313" key="3">
    <source>
        <dbReference type="EMBL" id="MBD2150617.1"/>
    </source>
</evidence>
<dbReference type="Gene3D" id="2.70.70.10">
    <property type="entry name" value="Glucose Permease (Domain IIA)"/>
    <property type="match status" value="1"/>
</dbReference>
<dbReference type="InterPro" id="IPR011055">
    <property type="entry name" value="Dup_hybrid_motif"/>
</dbReference>
<dbReference type="CDD" id="cd00118">
    <property type="entry name" value="LysM"/>
    <property type="match status" value="1"/>
</dbReference>
<evidence type="ECO:0000256" key="1">
    <source>
        <dbReference type="SAM" id="SignalP"/>
    </source>
</evidence>
<comment type="caution">
    <text evidence="3">The sequence shown here is derived from an EMBL/GenBank/DDBJ whole genome shotgun (WGS) entry which is preliminary data.</text>
</comment>
<keyword evidence="4" id="KW-1185">Reference proteome</keyword>
<feature type="signal peptide" evidence="1">
    <location>
        <begin position="1"/>
        <end position="27"/>
    </location>
</feature>
<dbReference type="RefSeq" id="WP_190350976.1">
    <property type="nucleotide sequence ID" value="NZ_JACJPY010000029.1"/>
</dbReference>
<dbReference type="SUPFAM" id="SSF51261">
    <property type="entry name" value="Duplicated hybrid motif"/>
    <property type="match status" value="1"/>
</dbReference>
<dbReference type="GO" id="GO:0004222">
    <property type="term" value="F:metalloendopeptidase activity"/>
    <property type="evidence" value="ECO:0007669"/>
    <property type="project" value="TreeGrafter"/>
</dbReference>
<dbReference type="InterPro" id="IPR016047">
    <property type="entry name" value="M23ase_b-sheet_dom"/>
</dbReference>
<feature type="chain" id="PRO_5037963818" evidence="1">
    <location>
        <begin position="28"/>
        <end position="324"/>
    </location>
</feature>
<organism evidence="3 4">
    <name type="scientific">Pseudanabaena cinerea FACHB-1277</name>
    <dbReference type="NCBI Taxonomy" id="2949581"/>
    <lineage>
        <taxon>Bacteria</taxon>
        <taxon>Bacillati</taxon>
        <taxon>Cyanobacteriota</taxon>
        <taxon>Cyanophyceae</taxon>
        <taxon>Pseudanabaenales</taxon>
        <taxon>Pseudanabaenaceae</taxon>
        <taxon>Pseudanabaena</taxon>
        <taxon>Pseudanabaena cinerea</taxon>
    </lineage>
</organism>
<feature type="domain" description="LysM" evidence="2">
    <location>
        <begin position="58"/>
        <end position="102"/>
    </location>
</feature>
<reference evidence="3" key="1">
    <citation type="journal article" date="2015" name="ISME J.">
        <title>Draft Genome Sequence of Streptomyces incarnatus NRRL8089, which Produces the Nucleoside Antibiotic Sinefungin.</title>
        <authorList>
            <person name="Oshima K."/>
            <person name="Hattori M."/>
            <person name="Shimizu H."/>
            <person name="Fukuda K."/>
            <person name="Nemoto M."/>
            <person name="Inagaki K."/>
            <person name="Tamura T."/>
        </authorList>
    </citation>
    <scope>NUCLEOTIDE SEQUENCE</scope>
    <source>
        <strain evidence="3">FACHB-1277</strain>
    </source>
</reference>
<dbReference type="CDD" id="cd12797">
    <property type="entry name" value="M23_peptidase"/>
    <property type="match status" value="1"/>
</dbReference>
<dbReference type="PANTHER" id="PTHR21666:SF270">
    <property type="entry name" value="MUREIN HYDROLASE ACTIVATOR ENVC"/>
    <property type="match status" value="1"/>
</dbReference>
<proteinExistence type="predicted"/>
<dbReference type="SMART" id="SM00257">
    <property type="entry name" value="LysM"/>
    <property type="match status" value="1"/>
</dbReference>
<evidence type="ECO:0000259" key="2">
    <source>
        <dbReference type="PROSITE" id="PS51782"/>
    </source>
</evidence>
<accession>A0A926UT21</accession>
<keyword evidence="1" id="KW-0732">Signal</keyword>
<dbReference type="InterPro" id="IPR050570">
    <property type="entry name" value="Cell_wall_metabolism_enzyme"/>
</dbReference>
<dbReference type="InterPro" id="IPR036779">
    <property type="entry name" value="LysM_dom_sf"/>
</dbReference>
<sequence>MKPSWKISLIAAIPIFATSGFSVQAAAAATSTPSNSPEKTQSQEAEELCGKPTLDELLQHQVKQGETLESIAKQYNLKTATLMGMNPDVRDGTVEVGQTLAIAPMDGLVYRFKNEENYTTVAKKYNVRADVLFERNGCQRRPKVVFVPGAVWKPDPVPFKPPAIAHNENSTTIFQSGGYPLPYPVPVTSNYGWRMNPVTAIWSFHSGIDLGAGFGTPVLAAKSGFVEFAGWGGGYGNLIELNHGASGTRYAHLEAIYVYQGQRVAQGQQIGAVGSTGRSTGPHLHFEILAPSGDGWIALDPAPYLNRIASVAPYLSLLQRFVLS</sequence>
<dbReference type="Proteomes" id="UP000631421">
    <property type="component" value="Unassembled WGS sequence"/>
</dbReference>
<gene>
    <name evidence="3" type="ORF">H6F44_10865</name>
</gene>
<dbReference type="EMBL" id="JACJPY010000029">
    <property type="protein sequence ID" value="MBD2150617.1"/>
    <property type="molecule type" value="Genomic_DNA"/>
</dbReference>
<name>A0A926UT21_9CYAN</name>